<evidence type="ECO:0000256" key="1">
    <source>
        <dbReference type="ARBA" id="ARBA00009437"/>
    </source>
</evidence>
<gene>
    <name evidence="6" type="primary">hdfR</name>
    <name evidence="6" type="ORF">H9J30_11460</name>
</gene>
<reference evidence="6 7" key="1">
    <citation type="submission" date="2020-08" db="EMBL/GenBank/DDBJ databases">
        <title>Whole genome sequence of Shewanella sp strain PS-2.</title>
        <authorList>
            <person name="Das S.K."/>
        </authorList>
    </citation>
    <scope>NUCLEOTIDE SEQUENCE [LARGE SCALE GENOMIC DNA]</scope>
    <source>
        <strain evidence="6 7">PS-2</strain>
    </source>
</reference>
<sequence>MDTDLLKTFLEVSRTRHFGKAAENLYLTRSAVSFRVKQLESILGVALFERQRNNIQPTPAGERMLGHAEAVLTAWERAKQDVSLSQLQSTQLAIGAGPNIWDAYLQGYLQHLHVGLPGIALRTEVLPLTVMTRQLMDRTLDLAISFDPPKLDQFELIQLGQINLLLVSKSMEVAVNAVQAGQYVKVDWGTAFNIIHAQDYAALPVPTLHTSSARIALDFILNNGGCAFLPEHLVQPLLSKGELHLVAGASAISRSVYVAYWAENDRLEHIKQAIGFLADKPLTEVD</sequence>
<dbReference type="InterPro" id="IPR000847">
    <property type="entry name" value="LysR_HTH_N"/>
</dbReference>
<dbReference type="SUPFAM" id="SSF53850">
    <property type="entry name" value="Periplasmic binding protein-like II"/>
    <property type="match status" value="1"/>
</dbReference>
<dbReference type="SUPFAM" id="SSF46785">
    <property type="entry name" value="Winged helix' DNA-binding domain"/>
    <property type="match status" value="1"/>
</dbReference>
<dbReference type="PROSITE" id="PS50931">
    <property type="entry name" value="HTH_LYSR"/>
    <property type="match status" value="1"/>
</dbReference>
<dbReference type="InterPro" id="IPR036388">
    <property type="entry name" value="WH-like_DNA-bd_sf"/>
</dbReference>
<protein>
    <submittedName>
        <fullName evidence="6">HTH-type transcriptional regulator HdfR</fullName>
    </submittedName>
</protein>
<feature type="domain" description="HTH lysR-type" evidence="5">
    <location>
        <begin position="1"/>
        <end position="58"/>
    </location>
</feature>
<dbReference type="RefSeq" id="WP_240131150.1">
    <property type="nucleotide sequence ID" value="NZ_JACSDI010000007.1"/>
</dbReference>
<evidence type="ECO:0000256" key="2">
    <source>
        <dbReference type="ARBA" id="ARBA00023015"/>
    </source>
</evidence>
<evidence type="ECO:0000256" key="4">
    <source>
        <dbReference type="ARBA" id="ARBA00023163"/>
    </source>
</evidence>
<dbReference type="Pfam" id="PF00126">
    <property type="entry name" value="HTH_1"/>
    <property type="match status" value="1"/>
</dbReference>
<comment type="similarity">
    <text evidence="1">Belongs to the LysR transcriptional regulatory family.</text>
</comment>
<organism evidence="6 7">
    <name type="scientific">Shewanella cutis</name>
    <dbReference type="NCBI Taxonomy" id="2766780"/>
    <lineage>
        <taxon>Bacteria</taxon>
        <taxon>Pseudomonadati</taxon>
        <taxon>Pseudomonadota</taxon>
        <taxon>Gammaproteobacteria</taxon>
        <taxon>Alteromonadales</taxon>
        <taxon>Shewanellaceae</taxon>
        <taxon>Shewanella</taxon>
    </lineage>
</organism>
<evidence type="ECO:0000259" key="5">
    <source>
        <dbReference type="PROSITE" id="PS50931"/>
    </source>
</evidence>
<dbReference type="PRINTS" id="PR00039">
    <property type="entry name" value="HTHLYSR"/>
</dbReference>
<comment type="caution">
    <text evidence="6">The sequence shown here is derived from an EMBL/GenBank/DDBJ whole genome shotgun (WGS) entry which is preliminary data.</text>
</comment>
<proteinExistence type="inferred from homology"/>
<keyword evidence="2" id="KW-0805">Transcription regulation</keyword>
<dbReference type="Gene3D" id="1.10.10.10">
    <property type="entry name" value="Winged helix-like DNA-binding domain superfamily/Winged helix DNA-binding domain"/>
    <property type="match status" value="1"/>
</dbReference>
<dbReference type="NCBIfam" id="NF002946">
    <property type="entry name" value="PRK03601.1"/>
    <property type="match status" value="1"/>
</dbReference>
<dbReference type="Pfam" id="PF03466">
    <property type="entry name" value="LysR_substrate"/>
    <property type="match status" value="1"/>
</dbReference>
<dbReference type="PANTHER" id="PTHR30126:SF21">
    <property type="entry name" value="TRANSCRIPTIONAL REGULATOR-RELATED"/>
    <property type="match status" value="1"/>
</dbReference>
<keyword evidence="3" id="KW-0238">DNA-binding</keyword>
<evidence type="ECO:0000256" key="3">
    <source>
        <dbReference type="ARBA" id="ARBA00023125"/>
    </source>
</evidence>
<dbReference type="EMBL" id="JACSDI010000007">
    <property type="protein sequence ID" value="MCG9964529.1"/>
    <property type="molecule type" value="Genomic_DNA"/>
</dbReference>
<evidence type="ECO:0000313" key="6">
    <source>
        <dbReference type="EMBL" id="MCG9964529.1"/>
    </source>
</evidence>
<name>A0ABS9QW16_9GAMM</name>
<accession>A0ABS9QW16</accession>
<dbReference type="PANTHER" id="PTHR30126">
    <property type="entry name" value="HTH-TYPE TRANSCRIPTIONAL REGULATOR"/>
    <property type="match status" value="1"/>
</dbReference>
<keyword evidence="7" id="KW-1185">Reference proteome</keyword>
<dbReference type="InterPro" id="IPR036390">
    <property type="entry name" value="WH_DNA-bd_sf"/>
</dbReference>
<keyword evidence="4" id="KW-0804">Transcription</keyword>
<evidence type="ECO:0000313" key="7">
    <source>
        <dbReference type="Proteomes" id="UP000829384"/>
    </source>
</evidence>
<dbReference type="InterPro" id="IPR005119">
    <property type="entry name" value="LysR_subst-bd"/>
</dbReference>
<dbReference type="Gene3D" id="3.40.190.10">
    <property type="entry name" value="Periplasmic binding protein-like II"/>
    <property type="match status" value="2"/>
</dbReference>
<dbReference type="Proteomes" id="UP000829384">
    <property type="component" value="Unassembled WGS sequence"/>
</dbReference>